<keyword evidence="4" id="KW-1185">Reference proteome</keyword>
<feature type="transmembrane region" description="Helical" evidence="1">
    <location>
        <begin position="125"/>
        <end position="145"/>
    </location>
</feature>
<dbReference type="InterPro" id="IPR038765">
    <property type="entry name" value="Papain-like_cys_pep_sf"/>
</dbReference>
<dbReference type="EMBL" id="QXJM01000027">
    <property type="protein sequence ID" value="RIE04153.1"/>
    <property type="molecule type" value="Genomic_DNA"/>
</dbReference>
<dbReference type="Gene3D" id="3.10.620.30">
    <property type="match status" value="1"/>
</dbReference>
<name>A0A398CNG9_9BACL</name>
<reference evidence="3 4" key="1">
    <citation type="submission" date="2018-09" db="EMBL/GenBank/DDBJ databases">
        <title>Cohnella cavernae sp. nov., isolated from a karst cave.</title>
        <authorList>
            <person name="Zhu H."/>
        </authorList>
    </citation>
    <scope>NUCLEOTIDE SEQUENCE [LARGE SCALE GENOMIC DNA]</scope>
    <source>
        <strain evidence="3 4">K2E09-144</strain>
    </source>
</reference>
<dbReference type="PANTHER" id="PTHR42736:SF1">
    <property type="entry name" value="PROTEIN-GLUTAMINE GAMMA-GLUTAMYLTRANSFERASE"/>
    <property type="match status" value="1"/>
</dbReference>
<dbReference type="InterPro" id="IPR052901">
    <property type="entry name" value="Bact_TGase-like"/>
</dbReference>
<dbReference type="RefSeq" id="WP_119148198.1">
    <property type="nucleotide sequence ID" value="NZ_JBHSOV010000042.1"/>
</dbReference>
<comment type="caution">
    <text evidence="3">The sequence shown here is derived from an EMBL/GenBank/DDBJ whole genome shotgun (WGS) entry which is preliminary data.</text>
</comment>
<feature type="transmembrane region" description="Helical" evidence="1">
    <location>
        <begin position="152"/>
        <end position="172"/>
    </location>
</feature>
<gene>
    <name evidence="3" type="ORF">D3H35_05870</name>
</gene>
<evidence type="ECO:0000256" key="1">
    <source>
        <dbReference type="SAM" id="Phobius"/>
    </source>
</evidence>
<organism evidence="3 4">
    <name type="scientific">Cohnella faecalis</name>
    <dbReference type="NCBI Taxonomy" id="2315694"/>
    <lineage>
        <taxon>Bacteria</taxon>
        <taxon>Bacillati</taxon>
        <taxon>Bacillota</taxon>
        <taxon>Bacilli</taxon>
        <taxon>Bacillales</taxon>
        <taxon>Paenibacillaceae</taxon>
        <taxon>Cohnella</taxon>
    </lineage>
</organism>
<feature type="transmembrane region" description="Helical" evidence="1">
    <location>
        <begin position="34"/>
        <end position="52"/>
    </location>
</feature>
<keyword evidence="1" id="KW-1133">Transmembrane helix</keyword>
<accession>A0A398CNG9</accession>
<dbReference type="Pfam" id="PF13559">
    <property type="entry name" value="DUF4129"/>
    <property type="match status" value="1"/>
</dbReference>
<dbReference type="SUPFAM" id="SSF54001">
    <property type="entry name" value="Cysteine proteinases"/>
    <property type="match status" value="1"/>
</dbReference>
<keyword evidence="1" id="KW-0812">Transmembrane</keyword>
<dbReference type="Proteomes" id="UP000266340">
    <property type="component" value="Unassembled WGS sequence"/>
</dbReference>
<evidence type="ECO:0000313" key="4">
    <source>
        <dbReference type="Proteomes" id="UP000266340"/>
    </source>
</evidence>
<dbReference type="PANTHER" id="PTHR42736">
    <property type="entry name" value="PROTEIN-GLUTAMINE GAMMA-GLUTAMYLTRANSFERASE"/>
    <property type="match status" value="1"/>
</dbReference>
<protein>
    <submittedName>
        <fullName evidence="3">DUF4129 domain-containing protein</fullName>
    </submittedName>
</protein>
<dbReference type="OrthoDB" id="9804872at2"/>
<dbReference type="Pfam" id="PF01841">
    <property type="entry name" value="Transglut_core"/>
    <property type="match status" value="1"/>
</dbReference>
<proteinExistence type="predicted"/>
<feature type="domain" description="Transglutaminase-like" evidence="2">
    <location>
        <begin position="506"/>
        <end position="591"/>
    </location>
</feature>
<feature type="transmembrane region" description="Helical" evidence="1">
    <location>
        <begin position="178"/>
        <end position="194"/>
    </location>
</feature>
<dbReference type="SMART" id="SM00460">
    <property type="entry name" value="TGc"/>
    <property type="match status" value="1"/>
</dbReference>
<feature type="transmembrane region" description="Helical" evidence="1">
    <location>
        <begin position="627"/>
        <end position="648"/>
    </location>
</feature>
<keyword evidence="1" id="KW-0472">Membrane</keyword>
<evidence type="ECO:0000259" key="2">
    <source>
        <dbReference type="SMART" id="SM00460"/>
    </source>
</evidence>
<feature type="transmembrane region" description="Helical" evidence="1">
    <location>
        <begin position="81"/>
        <end position="101"/>
    </location>
</feature>
<dbReference type="AlphaFoldDB" id="A0A398CNG9"/>
<feature type="transmembrane region" description="Helical" evidence="1">
    <location>
        <begin position="215"/>
        <end position="233"/>
    </location>
</feature>
<dbReference type="InterPro" id="IPR002931">
    <property type="entry name" value="Transglutaminase-like"/>
</dbReference>
<feature type="transmembrane region" description="Helical" evidence="1">
    <location>
        <begin position="58"/>
        <end position="74"/>
    </location>
</feature>
<sequence length="751" mass="83989">MKTATASPQGLPSLRSLKEASFWHQLILERLHRLFAAIIVLQLVQCFGSFWWEETYSIIYGTVTVTILLELLSSRGYYWKFAVQVIFAALFTLAFAPYFHWDGWPDNWHSIEQLRHLIVFHARQLHPFIEIAAGVVLCIRLLSWIGGSRPGVVAVIVGSLGSMAIADSFFPLELWTNIAWIVVAGLGWLFVLHLKQLRSRHPDSWEALAERPFELFVPAILIISLLMISGIFLPRAPVILKDPYTMWTEAQGKEVPAFAGEGGVVKVESSTKSGSSQSGYGRDDRTIGGGFDFDYSPVMTVTTTRKSYWRGETKAVYTGKGWSDRKDPEVIPYVSGSKQVLSLAGERSKEAKTEQIVQTFTFQRKDKIPVLFAAGPLAQLQDIKSSDNVALKWNPNEWELRFNKASRTESYTVVSNVPVLDEDLLRLTPDVADGGASIDIAPYLQLTDKIPQRVKDLAVQVTSEAQATNSYDKAKALAAYLQVTYPYNNKPDISKRQSEDVVDAFLFEIKEGYCDYYSTSFVVMARSLGIPARWVKGYATGFDPANNERMRFGAPPDPLGAGTYTVRNADAHSWAEVYFEGYGWIPFEPTSGFTVPQALPEGKSLEPVIDSLPATESDADESNNESFGWLLPAGGAAGLLLVVSVILWRVRNRNFSLLWNRIRYSGTSPNGRIVREMEKLLRFMSRRGMRREPHETLRETFARWGSKFGSLRADFDGVLQQFERARYGGEGGDASAVAEFSAAAEKIRKAL</sequence>
<evidence type="ECO:0000313" key="3">
    <source>
        <dbReference type="EMBL" id="RIE04153.1"/>
    </source>
</evidence>
<dbReference type="InterPro" id="IPR025403">
    <property type="entry name" value="TgpA-like_C"/>
</dbReference>